<organism evidence="2 3">
    <name type="scientific">Corynebacterium qintianiae</name>
    <dbReference type="NCBI Taxonomy" id="2709392"/>
    <lineage>
        <taxon>Bacteria</taxon>
        <taxon>Bacillati</taxon>
        <taxon>Actinomycetota</taxon>
        <taxon>Actinomycetes</taxon>
        <taxon>Mycobacteriales</taxon>
        <taxon>Corynebacteriaceae</taxon>
        <taxon>Corynebacterium</taxon>
    </lineage>
</organism>
<feature type="transmembrane region" description="Helical" evidence="1">
    <location>
        <begin position="143"/>
        <end position="163"/>
    </location>
</feature>
<evidence type="ECO:0008006" key="4">
    <source>
        <dbReference type="Google" id="ProtNLM"/>
    </source>
</evidence>
<feature type="transmembrane region" description="Helical" evidence="1">
    <location>
        <begin position="57"/>
        <end position="77"/>
    </location>
</feature>
<dbReference type="KEGG" id="cqn:G7Y29_07095"/>
<dbReference type="RefSeq" id="WP_165002606.1">
    <property type="nucleotide sequence ID" value="NZ_CP064955.1"/>
</dbReference>
<name>A0A7T0PEC5_9CORY</name>
<keyword evidence="1" id="KW-0812">Transmembrane</keyword>
<protein>
    <recommendedName>
        <fullName evidence="4">DUF2567 domain-containing protein</fullName>
    </recommendedName>
</protein>
<dbReference type="Proteomes" id="UP000594586">
    <property type="component" value="Chromosome"/>
</dbReference>
<evidence type="ECO:0000313" key="2">
    <source>
        <dbReference type="EMBL" id="QPK82650.1"/>
    </source>
</evidence>
<dbReference type="AlphaFoldDB" id="A0A7T0PEC5"/>
<keyword evidence="1" id="KW-1133">Transmembrane helix</keyword>
<keyword evidence="1" id="KW-0472">Membrane</keyword>
<sequence length="178" mass="18060">MKIASTPGAWAQLLVIALVAGSVAGALWGLTRPGYVGELAEGSYLVDQIASPANVEFASFGGFALLSAALGMLIAAAAHLRGLTGLPTLLWVSACAGAAAFAVVTFGGWSADLLHASPHAPALNSPFAGGAAFTFVPPLRPGVGWLAGPFVAALTFYLLTVIAELQEIRKTQTSLIEG</sequence>
<proteinExistence type="predicted"/>
<evidence type="ECO:0000313" key="3">
    <source>
        <dbReference type="Proteomes" id="UP000594586"/>
    </source>
</evidence>
<keyword evidence="3" id="KW-1185">Reference proteome</keyword>
<accession>A0A7T0PEC5</accession>
<dbReference type="EMBL" id="CP064955">
    <property type="protein sequence ID" value="QPK82650.1"/>
    <property type="molecule type" value="Genomic_DNA"/>
</dbReference>
<reference evidence="2 3" key="1">
    <citation type="submission" date="2020-11" db="EMBL/GenBank/DDBJ databases">
        <title>Corynebacterium sp. MC1420.</title>
        <authorList>
            <person name="Zhou J."/>
        </authorList>
    </citation>
    <scope>NUCLEOTIDE SEQUENCE [LARGE SCALE GENOMIC DNA]</scope>
    <source>
        <strain evidence="2 3">MC1420</strain>
    </source>
</reference>
<feature type="transmembrane region" description="Helical" evidence="1">
    <location>
        <begin position="89"/>
        <end position="109"/>
    </location>
</feature>
<evidence type="ECO:0000256" key="1">
    <source>
        <dbReference type="SAM" id="Phobius"/>
    </source>
</evidence>
<gene>
    <name evidence="2" type="ORF">G7Y29_07095</name>
</gene>